<name>A0A1F5CCI4_9BACT</name>
<keyword evidence="6 9" id="KW-1133">Transmembrane helix</keyword>
<evidence type="ECO:0000256" key="4">
    <source>
        <dbReference type="ARBA" id="ARBA00022692"/>
    </source>
</evidence>
<keyword evidence="4 9" id="KW-0812">Transmembrane</keyword>
<evidence type="ECO:0000256" key="9">
    <source>
        <dbReference type="HAMAP-Rule" id="MF_00422"/>
    </source>
</evidence>
<dbReference type="InterPro" id="IPR038379">
    <property type="entry name" value="SecE_sf"/>
</dbReference>
<keyword evidence="8 9" id="KW-0472">Membrane</keyword>
<dbReference type="Pfam" id="PF00584">
    <property type="entry name" value="SecE"/>
    <property type="match status" value="1"/>
</dbReference>
<protein>
    <recommendedName>
        <fullName evidence="9">Protein translocase subunit SecE</fullName>
    </recommendedName>
</protein>
<organism evidence="10 11">
    <name type="scientific">Candidatus Azambacteria bacterium RIFCSPLOWO2_02_FULL_44_14</name>
    <dbReference type="NCBI Taxonomy" id="1797306"/>
    <lineage>
        <taxon>Bacteria</taxon>
        <taxon>Candidatus Azamiibacteriota</taxon>
    </lineage>
</organism>
<evidence type="ECO:0000256" key="5">
    <source>
        <dbReference type="ARBA" id="ARBA00022927"/>
    </source>
</evidence>
<keyword evidence="5 9" id="KW-0653">Protein transport</keyword>
<feature type="transmembrane region" description="Helical" evidence="9">
    <location>
        <begin position="32"/>
        <end position="62"/>
    </location>
</feature>
<dbReference type="GO" id="GO:0005886">
    <property type="term" value="C:plasma membrane"/>
    <property type="evidence" value="ECO:0007669"/>
    <property type="project" value="UniProtKB-SubCell"/>
</dbReference>
<reference evidence="10 11" key="1">
    <citation type="journal article" date="2016" name="Nat. Commun.">
        <title>Thousands of microbial genomes shed light on interconnected biogeochemical processes in an aquifer system.</title>
        <authorList>
            <person name="Anantharaman K."/>
            <person name="Brown C.T."/>
            <person name="Hug L.A."/>
            <person name="Sharon I."/>
            <person name="Castelle C.J."/>
            <person name="Probst A.J."/>
            <person name="Thomas B.C."/>
            <person name="Singh A."/>
            <person name="Wilkins M.J."/>
            <person name="Karaoz U."/>
            <person name="Brodie E.L."/>
            <person name="Williams K.H."/>
            <person name="Hubbard S.S."/>
            <person name="Banfield J.F."/>
        </authorList>
    </citation>
    <scope>NUCLEOTIDE SEQUENCE [LARGE SCALE GENOMIC DNA]</scope>
</reference>
<dbReference type="Proteomes" id="UP000177197">
    <property type="component" value="Unassembled WGS sequence"/>
</dbReference>
<comment type="function">
    <text evidence="9">Essential subunit of the Sec protein translocation channel SecYEG. Clamps together the 2 halves of SecY. May contact the channel plug during translocation.</text>
</comment>
<sequence>MNYTERIKNYFREVRVEMAKVNWPTRSQTVNYTLIVIFGSVAVALFLSAFDLIFTYLVNLLILR</sequence>
<evidence type="ECO:0000313" key="10">
    <source>
        <dbReference type="EMBL" id="OGD40572.1"/>
    </source>
</evidence>
<dbReference type="PANTHER" id="PTHR33910:SF1">
    <property type="entry name" value="PROTEIN TRANSLOCASE SUBUNIT SECE"/>
    <property type="match status" value="1"/>
</dbReference>
<dbReference type="NCBIfam" id="TIGR00964">
    <property type="entry name" value="secE_bact"/>
    <property type="match status" value="1"/>
</dbReference>
<keyword evidence="2 9" id="KW-0813">Transport</keyword>
<proteinExistence type="inferred from homology"/>
<comment type="caution">
    <text evidence="10">The sequence shown here is derived from an EMBL/GenBank/DDBJ whole genome shotgun (WGS) entry which is preliminary data.</text>
</comment>
<dbReference type="EMBL" id="MEYV01000005">
    <property type="protein sequence ID" value="OGD40572.1"/>
    <property type="molecule type" value="Genomic_DNA"/>
</dbReference>
<dbReference type="HAMAP" id="MF_00422">
    <property type="entry name" value="SecE"/>
    <property type="match status" value="1"/>
</dbReference>
<evidence type="ECO:0000256" key="2">
    <source>
        <dbReference type="ARBA" id="ARBA00022448"/>
    </source>
</evidence>
<comment type="similarity">
    <text evidence="9">Belongs to the SecE/SEC61-gamma family.</text>
</comment>
<dbReference type="InterPro" id="IPR001901">
    <property type="entry name" value="Translocase_SecE/Sec61-g"/>
</dbReference>
<keyword evidence="7 9" id="KW-0811">Translocation</keyword>
<dbReference type="GO" id="GO:0043952">
    <property type="term" value="P:protein transport by the Sec complex"/>
    <property type="evidence" value="ECO:0007669"/>
    <property type="project" value="UniProtKB-UniRule"/>
</dbReference>
<dbReference type="GO" id="GO:0065002">
    <property type="term" value="P:intracellular protein transmembrane transport"/>
    <property type="evidence" value="ECO:0007669"/>
    <property type="project" value="UniProtKB-UniRule"/>
</dbReference>
<evidence type="ECO:0000256" key="6">
    <source>
        <dbReference type="ARBA" id="ARBA00022989"/>
    </source>
</evidence>
<comment type="subcellular location">
    <subcellularLocation>
        <location evidence="9">Cell membrane</location>
        <topology evidence="9">Single-pass membrane protein</topology>
    </subcellularLocation>
    <subcellularLocation>
        <location evidence="1">Membrane</location>
    </subcellularLocation>
</comment>
<dbReference type="Gene3D" id="1.20.5.1030">
    <property type="entry name" value="Preprotein translocase secy subunit"/>
    <property type="match status" value="1"/>
</dbReference>
<gene>
    <name evidence="9" type="primary">secE</name>
    <name evidence="10" type="ORF">A3I30_02275</name>
</gene>
<evidence type="ECO:0000256" key="3">
    <source>
        <dbReference type="ARBA" id="ARBA00022475"/>
    </source>
</evidence>
<dbReference type="GO" id="GO:0009306">
    <property type="term" value="P:protein secretion"/>
    <property type="evidence" value="ECO:0007669"/>
    <property type="project" value="UniProtKB-UniRule"/>
</dbReference>
<evidence type="ECO:0000256" key="8">
    <source>
        <dbReference type="ARBA" id="ARBA00023136"/>
    </source>
</evidence>
<dbReference type="AlphaFoldDB" id="A0A1F5CCI4"/>
<dbReference type="InterPro" id="IPR005807">
    <property type="entry name" value="SecE_bac"/>
</dbReference>
<dbReference type="PROSITE" id="PS01067">
    <property type="entry name" value="SECE_SEC61G"/>
    <property type="match status" value="1"/>
</dbReference>
<keyword evidence="3 9" id="KW-1003">Cell membrane</keyword>
<evidence type="ECO:0000256" key="1">
    <source>
        <dbReference type="ARBA" id="ARBA00004370"/>
    </source>
</evidence>
<evidence type="ECO:0000256" key="7">
    <source>
        <dbReference type="ARBA" id="ARBA00023010"/>
    </source>
</evidence>
<accession>A0A1F5CCI4</accession>
<comment type="subunit">
    <text evidence="9">Component of the Sec protein translocase complex. Heterotrimer consisting of SecY, SecE and SecG subunits. The heterotrimers can form oligomers, although 1 heterotrimer is thought to be able to translocate proteins. Interacts with the ribosome. Interacts with SecDF, and other proteins may be involved. Interacts with SecA.</text>
</comment>
<dbReference type="PANTHER" id="PTHR33910">
    <property type="entry name" value="PROTEIN TRANSLOCASE SUBUNIT SECE"/>
    <property type="match status" value="1"/>
</dbReference>
<evidence type="ECO:0000313" key="11">
    <source>
        <dbReference type="Proteomes" id="UP000177197"/>
    </source>
</evidence>
<dbReference type="GO" id="GO:0006605">
    <property type="term" value="P:protein targeting"/>
    <property type="evidence" value="ECO:0007669"/>
    <property type="project" value="UniProtKB-UniRule"/>
</dbReference>
<dbReference type="GO" id="GO:0008320">
    <property type="term" value="F:protein transmembrane transporter activity"/>
    <property type="evidence" value="ECO:0007669"/>
    <property type="project" value="UniProtKB-UniRule"/>
</dbReference>